<dbReference type="PANTHER" id="PTHR46825">
    <property type="entry name" value="D-ALANYL-D-ALANINE-CARBOXYPEPTIDASE/ENDOPEPTIDASE AMPH"/>
    <property type="match status" value="1"/>
</dbReference>
<dbReference type="Gene3D" id="3.40.710.10">
    <property type="entry name" value="DD-peptidase/beta-lactamase superfamily"/>
    <property type="match status" value="1"/>
</dbReference>
<feature type="domain" description="Beta-lactamase-related" evidence="1">
    <location>
        <begin position="24"/>
        <end position="330"/>
    </location>
</feature>
<evidence type="ECO:0000259" key="1">
    <source>
        <dbReference type="Pfam" id="PF00144"/>
    </source>
</evidence>
<dbReference type="InterPro" id="IPR012338">
    <property type="entry name" value="Beta-lactam/transpept-like"/>
</dbReference>
<reference evidence="2" key="1">
    <citation type="submission" date="2009-10" db="EMBL/GenBank/DDBJ databases">
        <title>Diversity of trophic interactions inside an arsenic-rich microbial ecosystem.</title>
        <authorList>
            <person name="Bertin P.N."/>
            <person name="Heinrich-Salmeron A."/>
            <person name="Pelletier E."/>
            <person name="Goulhen-Chollet F."/>
            <person name="Arsene-Ploetze F."/>
            <person name="Gallien S."/>
            <person name="Calteau A."/>
            <person name="Vallenet D."/>
            <person name="Casiot C."/>
            <person name="Chane-Woon-Ming B."/>
            <person name="Giloteaux L."/>
            <person name="Barakat M."/>
            <person name="Bonnefoy V."/>
            <person name="Bruneel O."/>
            <person name="Chandler M."/>
            <person name="Cleiss J."/>
            <person name="Duran R."/>
            <person name="Elbaz-Poulichet F."/>
            <person name="Fonknechten N."/>
            <person name="Lauga B."/>
            <person name="Mornico D."/>
            <person name="Ortet P."/>
            <person name="Schaeffer C."/>
            <person name="Siguier P."/>
            <person name="Alexander Thil Smith A."/>
            <person name="Van Dorsselaer A."/>
            <person name="Weissenbach J."/>
            <person name="Medigue C."/>
            <person name="Le Paslier D."/>
        </authorList>
    </citation>
    <scope>NUCLEOTIDE SEQUENCE</scope>
</reference>
<accession>E6PFL3</accession>
<gene>
    <name evidence="2" type="ORF">CARN1_1574</name>
</gene>
<protein>
    <submittedName>
        <fullName evidence="2">Putative Beta-lactamase</fullName>
    </submittedName>
</protein>
<dbReference type="EMBL" id="CABL01000006">
    <property type="protein sequence ID" value="CBH75249.1"/>
    <property type="molecule type" value="Genomic_DNA"/>
</dbReference>
<proteinExistence type="predicted"/>
<organism evidence="2">
    <name type="scientific">mine drainage metagenome</name>
    <dbReference type="NCBI Taxonomy" id="410659"/>
    <lineage>
        <taxon>unclassified sequences</taxon>
        <taxon>metagenomes</taxon>
        <taxon>ecological metagenomes</taxon>
    </lineage>
</organism>
<dbReference type="PANTHER" id="PTHR46825:SF9">
    <property type="entry name" value="BETA-LACTAMASE-RELATED DOMAIN-CONTAINING PROTEIN"/>
    <property type="match status" value="1"/>
</dbReference>
<sequence>MLRLAQALVAAALVPLATSLQSLQPRVHAPGFAIAVLRGGRIVERFAAGDADVARSLRATPQTIFHIGSITKMFTATAVMQLVQAGKIDLHASVTRYLPQFVGWRKVTIAELLMHRSGLPNYLDAALATGRTATPTTPQAILTAMAAKPLDFAPGAHFEYSNTNYVALGLIVSKIAGEPLAAYERRAIFIPAKMHATYVGIAPAEKPVAVGYKARDAATVANPGDPSWYYACGDILSTVGDLARFDEALMNGTLLAPATFAEMAKVARPATGFGEAGYGYGTMTFAFGDRTLVGHHGGLPGFEADNEMIPRDGFAVIALGNAFDFATSGPENLVFEQYYPKQFAALVVAAHTASAEPVRDPNPALTRRFAAFLRGLLAGKQLDPHLTPQMAAALTPSAIAQIDAQIFGHLGALRHLTFRDRSMTDGYRSYDYLASFADGYMKLRFTLDRNGALAGFTKR</sequence>
<dbReference type="InterPro" id="IPR050491">
    <property type="entry name" value="AmpC-like"/>
</dbReference>
<dbReference type="InterPro" id="IPR001466">
    <property type="entry name" value="Beta-lactam-related"/>
</dbReference>
<dbReference type="Pfam" id="PF00144">
    <property type="entry name" value="Beta-lactamase"/>
    <property type="match status" value="1"/>
</dbReference>
<dbReference type="SUPFAM" id="SSF56601">
    <property type="entry name" value="beta-lactamase/transpeptidase-like"/>
    <property type="match status" value="1"/>
</dbReference>
<evidence type="ECO:0000313" key="2">
    <source>
        <dbReference type="EMBL" id="CBH75249.1"/>
    </source>
</evidence>
<comment type="caution">
    <text evidence="2">The sequence shown here is derived from an EMBL/GenBank/DDBJ whole genome shotgun (WGS) entry which is preliminary data.</text>
</comment>
<name>E6PFL3_9ZZZZ</name>
<dbReference type="AlphaFoldDB" id="E6PFL3"/>